<keyword evidence="4" id="KW-0472">Membrane</keyword>
<evidence type="ECO:0000256" key="2">
    <source>
        <dbReference type="SAM" id="Coils"/>
    </source>
</evidence>
<dbReference type="InterPro" id="IPR021563">
    <property type="entry name" value="RILP_dimer"/>
</dbReference>
<dbReference type="GO" id="GO:0046983">
    <property type="term" value="F:protein dimerization activity"/>
    <property type="evidence" value="ECO:0007669"/>
    <property type="project" value="InterPro"/>
</dbReference>
<evidence type="ECO:0000256" key="3">
    <source>
        <dbReference type="SAM" id="MobiDB-lite"/>
    </source>
</evidence>
<dbReference type="OrthoDB" id="10069524at2759"/>
<dbReference type="GO" id="GO:0051959">
    <property type="term" value="F:dynein light intermediate chain binding"/>
    <property type="evidence" value="ECO:0007669"/>
    <property type="project" value="TreeGrafter"/>
</dbReference>
<evidence type="ECO:0000256" key="1">
    <source>
        <dbReference type="ARBA" id="ARBA00023054"/>
    </source>
</evidence>
<dbReference type="Proteomes" id="UP000218231">
    <property type="component" value="Unassembled WGS sequence"/>
</dbReference>
<sequence length="361" mass="42004">MASNNEKENEQIVDLKKIIERLETEKENRQKQHAKFEEELDSIEEAYKKDINELRMMVKTLMAENKNLNSTVSSLPTMMDSPTTLAMKEEDVKVMFELKEQAHQQKDEIKSLQKDIDSYTYEVENLQNSIEKLIRQNEELIRKNASLQKQGRVIVEEKMEILRRLEKTEEANIQLRKLLSDTDRACKDLQQASLAENEPRFTLAELREVLQEKNVLKGRVMELEEELEQLRPGSKQPPKDEDESKPEPPQAKSPEEDLPVYGPLPREPEEKLFPWKYERKESGVRKLLAELPNLEFSAFVSSRNLVVEGVSRRLEGVLPQRIRLFLPDRLAIHPLPSCLLCNALLVALAAFIVVLANWRFY</sequence>
<feature type="coiled-coil region" evidence="2">
    <location>
        <begin position="95"/>
        <end position="150"/>
    </location>
</feature>
<reference evidence="6 7" key="1">
    <citation type="journal article" date="2017" name="Curr. Biol.">
        <title>Genome architecture and evolution of a unichromosomal asexual nematode.</title>
        <authorList>
            <person name="Fradin H."/>
            <person name="Zegar C."/>
            <person name="Gutwein M."/>
            <person name="Lucas J."/>
            <person name="Kovtun M."/>
            <person name="Corcoran D."/>
            <person name="Baugh L.R."/>
            <person name="Kiontke K."/>
            <person name="Gunsalus K."/>
            <person name="Fitch D.H."/>
            <person name="Piano F."/>
        </authorList>
    </citation>
    <scope>NUCLEOTIDE SEQUENCE [LARGE SCALE GENOMIC DNA]</scope>
    <source>
        <strain evidence="6">PF1309</strain>
    </source>
</reference>
<proteinExistence type="predicted"/>
<evidence type="ECO:0000256" key="4">
    <source>
        <dbReference type="SAM" id="Phobius"/>
    </source>
</evidence>
<evidence type="ECO:0000313" key="7">
    <source>
        <dbReference type="Proteomes" id="UP000218231"/>
    </source>
</evidence>
<gene>
    <name evidence="6" type="ORF">WR25_03659</name>
</gene>
<accession>A0A2A2KN69</accession>
<dbReference type="STRING" id="2018661.A0A2A2KN69"/>
<dbReference type="EMBL" id="LIAE01008137">
    <property type="protein sequence ID" value="PAV75299.1"/>
    <property type="molecule type" value="Genomic_DNA"/>
</dbReference>
<protein>
    <recommendedName>
        <fullName evidence="5">RH2 domain-containing protein</fullName>
    </recommendedName>
</protein>
<dbReference type="PANTHER" id="PTHR21502">
    <property type="entry name" value="ZINC FINGER PROTEIN DZIP1"/>
    <property type="match status" value="1"/>
</dbReference>
<dbReference type="SUPFAM" id="SSF161256">
    <property type="entry name" value="RILP dimerisation region"/>
    <property type="match status" value="1"/>
</dbReference>
<dbReference type="GO" id="GO:0036064">
    <property type="term" value="C:ciliary basal body"/>
    <property type="evidence" value="ECO:0007669"/>
    <property type="project" value="TreeGrafter"/>
</dbReference>
<feature type="transmembrane region" description="Helical" evidence="4">
    <location>
        <begin position="339"/>
        <end position="358"/>
    </location>
</feature>
<keyword evidence="1 2" id="KW-0175">Coiled coil</keyword>
<feature type="region of interest" description="Disordered" evidence="3">
    <location>
        <begin position="226"/>
        <end position="266"/>
    </location>
</feature>
<dbReference type="GO" id="GO:0005737">
    <property type="term" value="C:cytoplasm"/>
    <property type="evidence" value="ECO:0007669"/>
    <property type="project" value="TreeGrafter"/>
</dbReference>
<dbReference type="GO" id="GO:0031267">
    <property type="term" value="F:small GTPase binding"/>
    <property type="evidence" value="ECO:0007669"/>
    <property type="project" value="TreeGrafter"/>
</dbReference>
<dbReference type="AlphaFoldDB" id="A0A2A2KN69"/>
<keyword evidence="4" id="KW-1133">Transmembrane helix</keyword>
<keyword evidence="4" id="KW-0812">Transmembrane</keyword>
<feature type="domain" description="RH2" evidence="5">
    <location>
        <begin position="198"/>
        <end position="284"/>
    </location>
</feature>
<evidence type="ECO:0000313" key="6">
    <source>
        <dbReference type="EMBL" id="PAV75299.1"/>
    </source>
</evidence>
<comment type="caution">
    <text evidence="6">The sequence shown here is derived from an EMBL/GenBank/DDBJ whole genome shotgun (WGS) entry which is preliminary data.</text>
</comment>
<name>A0A2A2KN69_9BILA</name>
<organism evidence="6 7">
    <name type="scientific">Diploscapter pachys</name>
    <dbReference type="NCBI Taxonomy" id="2018661"/>
    <lineage>
        <taxon>Eukaryota</taxon>
        <taxon>Metazoa</taxon>
        <taxon>Ecdysozoa</taxon>
        <taxon>Nematoda</taxon>
        <taxon>Chromadorea</taxon>
        <taxon>Rhabditida</taxon>
        <taxon>Rhabditina</taxon>
        <taxon>Rhabditomorpha</taxon>
        <taxon>Rhabditoidea</taxon>
        <taxon>Rhabditidae</taxon>
        <taxon>Diploscapter</taxon>
    </lineage>
</organism>
<evidence type="ECO:0000259" key="5">
    <source>
        <dbReference type="PROSITE" id="PS51777"/>
    </source>
</evidence>
<dbReference type="InterPro" id="IPR034744">
    <property type="entry name" value="RH2"/>
</dbReference>
<dbReference type="Pfam" id="PF11461">
    <property type="entry name" value="RILP"/>
    <property type="match status" value="1"/>
</dbReference>
<dbReference type="PROSITE" id="PS51777">
    <property type="entry name" value="RH2"/>
    <property type="match status" value="1"/>
</dbReference>
<feature type="coiled-coil region" evidence="2">
    <location>
        <begin position="5"/>
        <end position="71"/>
    </location>
</feature>
<dbReference type="InterPro" id="IPR051241">
    <property type="entry name" value="DZIP_RILPL"/>
</dbReference>
<keyword evidence="7" id="KW-1185">Reference proteome</keyword>
<dbReference type="GO" id="GO:0060271">
    <property type="term" value="P:cilium assembly"/>
    <property type="evidence" value="ECO:0007669"/>
    <property type="project" value="TreeGrafter"/>
</dbReference>
<dbReference type="PANTHER" id="PTHR21502:SF4">
    <property type="entry name" value="RILP-LIKE PROTEIN HOMOLOG"/>
    <property type="match status" value="1"/>
</dbReference>